<dbReference type="PIRSF" id="PIRSF010361">
    <property type="entry name" value="UCP010361"/>
    <property type="match status" value="1"/>
</dbReference>
<feature type="transmembrane region" description="Helical" evidence="9">
    <location>
        <begin position="120"/>
        <end position="153"/>
    </location>
</feature>
<evidence type="ECO:0000256" key="4">
    <source>
        <dbReference type="ARBA" id="ARBA00022692"/>
    </source>
</evidence>
<evidence type="ECO:0000313" key="10">
    <source>
        <dbReference type="EMBL" id="GAA2078623.1"/>
    </source>
</evidence>
<evidence type="ECO:0000256" key="1">
    <source>
        <dbReference type="ARBA" id="ARBA00004651"/>
    </source>
</evidence>
<dbReference type="Pfam" id="PF09594">
    <property type="entry name" value="GT87"/>
    <property type="match status" value="1"/>
</dbReference>
<protein>
    <submittedName>
        <fullName evidence="10">Glycosyltransferase family 87 protein</fullName>
    </submittedName>
</protein>
<keyword evidence="4 9" id="KW-0812">Transmembrane</keyword>
<keyword evidence="3" id="KW-0808">Transferase</keyword>
<keyword evidence="2" id="KW-1003">Cell membrane</keyword>
<comment type="caution">
    <text evidence="10">The sequence shown here is derived from an EMBL/GenBank/DDBJ whole genome shotgun (WGS) entry which is preliminary data.</text>
</comment>
<feature type="region of interest" description="Disordered" evidence="8">
    <location>
        <begin position="400"/>
        <end position="419"/>
    </location>
</feature>
<comment type="subcellular location">
    <subcellularLocation>
        <location evidence="1">Cell membrane</location>
        <topology evidence="1">Multi-pass membrane protein</topology>
    </subcellularLocation>
</comment>
<reference evidence="10 11" key="1">
    <citation type="journal article" date="2019" name="Int. J. Syst. Evol. Microbiol.">
        <title>The Global Catalogue of Microorganisms (GCM) 10K type strain sequencing project: providing services to taxonomists for standard genome sequencing and annotation.</title>
        <authorList>
            <consortium name="The Broad Institute Genomics Platform"/>
            <consortium name="The Broad Institute Genome Sequencing Center for Infectious Disease"/>
            <person name="Wu L."/>
            <person name="Ma J."/>
        </authorList>
    </citation>
    <scope>NUCLEOTIDE SEQUENCE [LARGE SCALE GENOMIC DNA]</scope>
    <source>
        <strain evidence="10 11">JCM 15478</strain>
    </source>
</reference>
<dbReference type="Proteomes" id="UP001500016">
    <property type="component" value="Unassembled WGS sequence"/>
</dbReference>
<evidence type="ECO:0000256" key="5">
    <source>
        <dbReference type="ARBA" id="ARBA00022989"/>
    </source>
</evidence>
<evidence type="ECO:0000256" key="8">
    <source>
        <dbReference type="SAM" id="MobiDB-lite"/>
    </source>
</evidence>
<sequence>MRRTGTVSGPLAAWAVTRAVLLLCVFHVIDTPGQDVTSDVSVIYRGWFETLSGGSFPADDVTWQYPPAAALVILSPAVFTGLGLLGYASAFYVLACAADAAVLALLLYARRRTDARRAGAWVWIAGVPLLGPTAYARYDLMVTALAVAALIAAVRHPRVGAALAALGAMVKVWPALLLLGTPRGRASRAAWTTAVAVAALLTAGFAATMPGALDFLTAQEGRGTEIESLGALVLHVARHFGWEGQVLLHYGSMEFLGPHVDLVSSAALVLSVLAGGWMLLWRIQAVEWTPSTPADAAFAAVLLFTTTSRVLSPQYMIWLVGLAAVCLSLRASRLALPAVLVLVATGLTALEFPVWFTHVVASDWRGIVLLAARNGLLVAASALACARLWQDTVTGPRRRAAEDRERAAAPARPERLLSW</sequence>
<feature type="transmembrane region" description="Helical" evidence="9">
    <location>
        <begin position="84"/>
        <end position="108"/>
    </location>
</feature>
<keyword evidence="11" id="KW-1185">Reference proteome</keyword>
<evidence type="ECO:0000256" key="3">
    <source>
        <dbReference type="ARBA" id="ARBA00022679"/>
    </source>
</evidence>
<evidence type="ECO:0000256" key="7">
    <source>
        <dbReference type="ARBA" id="ARBA00024033"/>
    </source>
</evidence>
<evidence type="ECO:0000256" key="9">
    <source>
        <dbReference type="SAM" id="Phobius"/>
    </source>
</evidence>
<evidence type="ECO:0000256" key="6">
    <source>
        <dbReference type="ARBA" id="ARBA00023136"/>
    </source>
</evidence>
<name>A0ABN2W0C5_9ACTN</name>
<keyword evidence="6 9" id="KW-0472">Membrane</keyword>
<evidence type="ECO:0000256" key="2">
    <source>
        <dbReference type="ARBA" id="ARBA00022475"/>
    </source>
</evidence>
<feature type="transmembrane region" description="Helical" evidence="9">
    <location>
        <begin position="339"/>
        <end position="361"/>
    </location>
</feature>
<accession>A0ABN2W0C5</accession>
<dbReference type="RefSeq" id="WP_344529161.1">
    <property type="nucleotide sequence ID" value="NZ_BAAAPE010000008.1"/>
</dbReference>
<dbReference type="EMBL" id="BAAAPE010000008">
    <property type="protein sequence ID" value="GAA2078623.1"/>
    <property type="molecule type" value="Genomic_DNA"/>
</dbReference>
<proteinExistence type="inferred from homology"/>
<feature type="transmembrane region" description="Helical" evidence="9">
    <location>
        <begin position="191"/>
        <end position="213"/>
    </location>
</feature>
<feature type="transmembrane region" description="Helical" evidence="9">
    <location>
        <begin position="159"/>
        <end position="179"/>
    </location>
</feature>
<evidence type="ECO:0000313" key="11">
    <source>
        <dbReference type="Proteomes" id="UP001500016"/>
    </source>
</evidence>
<feature type="transmembrane region" description="Helical" evidence="9">
    <location>
        <begin position="262"/>
        <end position="280"/>
    </location>
</feature>
<feature type="transmembrane region" description="Helical" evidence="9">
    <location>
        <begin position="367"/>
        <end position="389"/>
    </location>
</feature>
<keyword evidence="5 9" id="KW-1133">Transmembrane helix</keyword>
<dbReference type="InterPro" id="IPR016570">
    <property type="entry name" value="UCP010361"/>
</dbReference>
<organism evidence="10 11">
    <name type="scientific">Streptomyces albiaxialis</name>
    <dbReference type="NCBI Taxonomy" id="329523"/>
    <lineage>
        <taxon>Bacteria</taxon>
        <taxon>Bacillati</taxon>
        <taxon>Actinomycetota</taxon>
        <taxon>Actinomycetes</taxon>
        <taxon>Kitasatosporales</taxon>
        <taxon>Streptomycetaceae</taxon>
        <taxon>Streptomyces</taxon>
    </lineage>
</organism>
<dbReference type="InterPro" id="IPR018584">
    <property type="entry name" value="GT87"/>
</dbReference>
<feature type="transmembrane region" description="Helical" evidence="9">
    <location>
        <begin position="12"/>
        <end position="29"/>
    </location>
</feature>
<comment type="similarity">
    <text evidence="7">Belongs to the glycosyltransferase 87 family.</text>
</comment>
<gene>
    <name evidence="10" type="ORF">GCM10009801_35640</name>
</gene>